<feature type="transmembrane region" description="Helical" evidence="1">
    <location>
        <begin position="139"/>
        <end position="161"/>
    </location>
</feature>
<keyword evidence="1" id="KW-0472">Membrane</keyword>
<keyword evidence="1" id="KW-1133">Transmembrane helix</keyword>
<evidence type="ECO:0000256" key="1">
    <source>
        <dbReference type="SAM" id="Phobius"/>
    </source>
</evidence>
<name>A0A0K8MY63_9CHLR</name>
<feature type="transmembrane region" description="Helical" evidence="1">
    <location>
        <begin position="50"/>
        <end position="69"/>
    </location>
</feature>
<gene>
    <name evidence="2" type="ORF">LARV_03751</name>
</gene>
<keyword evidence="1" id="KW-0812">Transmembrane</keyword>
<feature type="transmembrane region" description="Helical" evidence="1">
    <location>
        <begin position="81"/>
        <end position="102"/>
    </location>
</feature>
<dbReference type="AlphaFoldDB" id="A0A0K8MY63"/>
<feature type="transmembrane region" description="Helical" evidence="1">
    <location>
        <begin position="114"/>
        <end position="132"/>
    </location>
</feature>
<accession>A0A0K8MY63</accession>
<keyword evidence="3" id="KW-1185">Reference proteome</keyword>
<proteinExistence type="predicted"/>
<organism evidence="2">
    <name type="scientific">Longilinea arvoryzae</name>
    <dbReference type="NCBI Taxonomy" id="360412"/>
    <lineage>
        <taxon>Bacteria</taxon>
        <taxon>Bacillati</taxon>
        <taxon>Chloroflexota</taxon>
        <taxon>Anaerolineae</taxon>
        <taxon>Anaerolineales</taxon>
        <taxon>Anaerolineaceae</taxon>
        <taxon>Longilinea</taxon>
    </lineage>
</organism>
<feature type="transmembrane region" description="Helical" evidence="1">
    <location>
        <begin position="167"/>
        <end position="190"/>
    </location>
</feature>
<reference evidence="2" key="1">
    <citation type="submission" date="2015-07" db="EMBL/GenBank/DDBJ databases">
        <title>Draft Genome Sequences of Anaerolinea thermolimosa IMO-1, Bellilinea caldifistulae GOMI-1, Leptolinea tardivitalis YMTK-2, Levilinea saccharolytica KIBI-1,Longilinea arvoryzae KOME-1, Previously Described as Members of the Anaerolineaceae (Chloroflexi).</title>
        <authorList>
            <person name="Sekiguchi Y."/>
            <person name="Ohashi A."/>
            <person name="Matsuura N."/>
            <person name="Tourlousse M.D."/>
        </authorList>
    </citation>
    <scope>NUCLEOTIDE SEQUENCE [LARGE SCALE GENOMIC DNA]</scope>
    <source>
        <strain evidence="2">KOME-1</strain>
    </source>
</reference>
<evidence type="ECO:0000313" key="3">
    <source>
        <dbReference type="Proteomes" id="UP000055060"/>
    </source>
</evidence>
<dbReference type="Proteomes" id="UP000055060">
    <property type="component" value="Unassembled WGS sequence"/>
</dbReference>
<dbReference type="RefSeq" id="WP_075075354.1">
    <property type="nucleotide sequence ID" value="NZ_DF967973.1"/>
</dbReference>
<dbReference type="EMBL" id="DF967973">
    <property type="protein sequence ID" value="GAP15956.1"/>
    <property type="molecule type" value="Genomic_DNA"/>
</dbReference>
<dbReference type="OrthoDB" id="510168at2"/>
<sequence>MILTRSMTHTGLLAARWLLAGALTFGLGLPLSWLLVFGIQKLAPINEDRFWPITIFLCVGLLLGLFQALLAGPAIPRLGRWFAATAIGSLFLLLPVVISYFFESLIPNSTALTVFLFIYSGVSLGLAQWVVLRTRYRAAGWWILVYVAGLACLFPLGSIGFHNLWDLALQSMLTGLLFSLPAALLLFWLVRSGQQITGTPGSGGSKP</sequence>
<evidence type="ECO:0000313" key="2">
    <source>
        <dbReference type="EMBL" id="GAP15956.1"/>
    </source>
</evidence>
<protein>
    <submittedName>
        <fullName evidence="2">Uncharacterized protein</fullName>
    </submittedName>
</protein>